<proteinExistence type="predicted"/>
<accession>M3IA01</accession>
<evidence type="ECO:0000313" key="1">
    <source>
        <dbReference type="EMBL" id="EMG12191.1"/>
    </source>
</evidence>
<protein>
    <submittedName>
        <fullName evidence="1">Uncharacterized protein</fullName>
    </submittedName>
</protein>
<name>M3IA01_LEPIR</name>
<dbReference type="BioCyc" id="LINT1001599:G11K9-509-MONOMER"/>
<evidence type="ECO:0000313" key="2">
    <source>
        <dbReference type="Proteomes" id="UP000011776"/>
    </source>
</evidence>
<dbReference type="AlphaFoldDB" id="M3IA01"/>
<reference evidence="1 2" key="1">
    <citation type="submission" date="2013-02" db="EMBL/GenBank/DDBJ databases">
        <authorList>
            <person name="Harkins D.M."/>
            <person name="Durkin A.S."/>
            <person name="Brinkac L.M."/>
            <person name="Haft D.H."/>
            <person name="Selengut J.D."/>
            <person name="Sanka R."/>
            <person name="DePew J."/>
            <person name="Purushe J."/>
            <person name="Tulsiani S.M."/>
            <person name="Graham G.C."/>
            <person name="Burns M.-A."/>
            <person name="Dohnt M.F."/>
            <person name="Smythe L.D."/>
            <person name="McKay D.B."/>
            <person name="Craig S.B."/>
            <person name="Vinetz J.M."/>
            <person name="Sutton G.G."/>
            <person name="Nierman W.C."/>
            <person name="Fouts D.E."/>
        </authorList>
    </citation>
    <scope>NUCLEOTIDE SEQUENCE [LARGE SCALE GENOMIC DNA]</scope>
    <source>
        <strain evidence="1 2">LT2186</strain>
    </source>
</reference>
<sequence length="44" mass="4903">MIKLVSRDRAVSTLFALSNFAFERKILGGIHSAEEKRITQIAAI</sequence>
<dbReference type="EMBL" id="AFME02000116">
    <property type="protein sequence ID" value="EMG12191.1"/>
    <property type="molecule type" value="Genomic_DNA"/>
</dbReference>
<dbReference type="Proteomes" id="UP000011776">
    <property type="component" value="Unassembled WGS sequence"/>
</dbReference>
<organism evidence="1 2">
    <name type="scientific">Leptospira interrogans serovar Grippotyphosa str. LT2186</name>
    <dbReference type="NCBI Taxonomy" id="1001599"/>
    <lineage>
        <taxon>Bacteria</taxon>
        <taxon>Pseudomonadati</taxon>
        <taxon>Spirochaetota</taxon>
        <taxon>Spirochaetia</taxon>
        <taxon>Leptospirales</taxon>
        <taxon>Leptospiraceae</taxon>
        <taxon>Leptospira</taxon>
    </lineage>
</organism>
<gene>
    <name evidence="1" type="ORF">LEP1GSC151_2781</name>
</gene>
<comment type="caution">
    <text evidence="1">The sequence shown here is derived from an EMBL/GenBank/DDBJ whole genome shotgun (WGS) entry which is preliminary data.</text>
</comment>